<name>A0AC11E1Y5_SHEEP</name>
<proteinExistence type="predicted"/>
<reference evidence="1" key="3">
    <citation type="submission" date="2025-09" db="UniProtKB">
        <authorList>
            <consortium name="Ensembl"/>
        </authorList>
    </citation>
    <scope>IDENTIFICATION</scope>
</reference>
<accession>A0AC11E1Y5</accession>
<protein>
    <submittedName>
        <fullName evidence="1">Uncharacterized protein</fullName>
    </submittedName>
</protein>
<dbReference type="Ensembl" id="ENSOART00020076874.1">
    <property type="protein sequence ID" value="ENSOARP00020052436.1"/>
    <property type="gene ID" value="ENSOARG00020001062.2"/>
</dbReference>
<reference evidence="1" key="1">
    <citation type="submission" date="2020-11" db="EMBL/GenBank/DDBJ databases">
        <authorList>
            <person name="Davenport K.M."/>
            <person name="Bickhart D.M."/>
            <person name="Smith T.P.L."/>
            <person name="Murdoch B.M."/>
            <person name="Rosen B.D."/>
        </authorList>
    </citation>
    <scope>NUCLEOTIDE SEQUENCE [LARGE SCALE GENOMIC DNA]</scope>
    <source>
        <strain evidence="1">OAR_USU_Benz2616</strain>
    </source>
</reference>
<evidence type="ECO:0000313" key="1">
    <source>
        <dbReference type="Ensembl" id="ENSOARP00020052436.1"/>
    </source>
</evidence>
<organism evidence="1">
    <name type="scientific">Ovis aries</name>
    <name type="common">Sheep</name>
    <dbReference type="NCBI Taxonomy" id="9940"/>
    <lineage>
        <taxon>Eukaryota</taxon>
        <taxon>Metazoa</taxon>
        <taxon>Chordata</taxon>
        <taxon>Craniata</taxon>
        <taxon>Vertebrata</taxon>
        <taxon>Euteleostomi</taxon>
        <taxon>Mammalia</taxon>
        <taxon>Eutheria</taxon>
        <taxon>Laurasiatheria</taxon>
        <taxon>Artiodactyla</taxon>
        <taxon>Ruminantia</taxon>
        <taxon>Pecora</taxon>
        <taxon>Bovidae</taxon>
        <taxon>Caprinae</taxon>
        <taxon>Ovis</taxon>
    </lineage>
</organism>
<sequence length="700" mass="77724">MPGVIWLSHLLVVLLPVALLGAVWLGATMLFWWQAPARSRIPRAQKRREEALRRMAALAERLRQQEPELDPKPILELPLEKLVQKLLADELSLESVLCSYLEEAMKVHQEVNCLTDFLDECEEQLQALKKLKKSERGLLYGVPISLKDVYDCMGHDSTCGLAQFLEKPAAKDGVVVKVLKAQGAIPFVKTNISQTLLSFDCSNPIYGQTLNPQNLKKTPGGSSGGEGALLAKGGSILGMGTDTGGSIRIPASFCGVCGIRVTGYRLSNSGVASAVKGRKTVVTVTGPLAWDVESLALCLRALLSEHMHRLDPTVPFLPFREEVYSSNRPLRIGYYESDGFTQPSPSMARAVKLTCRLLRDAGHQVIPFSVPRTEYAFFHLFLGSLFADEGASLLEKLKGDIVDPSMKNTVTSLRLPDSLKRFLAWIWKYIEPRVSQGLETLCGVGTPKKLWELHTAVEEYQQEFIAKWRSLDLDVLLSPALDPAFFVGYPAKTQAHQASLFITISRSSLRFTSIESMMLSSHLILCRPLLLLPPIPPTIRVFSNESTLRVRWPKYWSVSFSIIPSKEHPGLISFRMDWLDLLAVQGTLKSLLQHHSSKASILWCSAFFTVQLSHPYMTTGKTIALTRRTLIGKVMSLLLNILSRLVITFLPRSKPLLISWLQSPSAVILEPPKIKSDTVSTVSPSISHDVMGPDAMIFVF</sequence>
<gene>
    <name evidence="1" type="primary">LOC101103602</name>
</gene>
<reference evidence="1" key="2">
    <citation type="submission" date="2025-08" db="UniProtKB">
        <authorList>
            <consortium name="Ensembl"/>
        </authorList>
    </citation>
    <scope>IDENTIFICATION</scope>
</reference>